<dbReference type="InterPro" id="IPR036390">
    <property type="entry name" value="WH_DNA-bd_sf"/>
</dbReference>
<evidence type="ECO:0000313" key="5">
    <source>
        <dbReference type="EMBL" id="CUS32555.1"/>
    </source>
</evidence>
<name>A0A0S4L9J6_9BACT</name>
<protein>
    <submittedName>
        <fullName evidence="5">Uncharacterized HTH-type transcriptional regulator YybR</fullName>
    </submittedName>
</protein>
<evidence type="ECO:0000256" key="3">
    <source>
        <dbReference type="ARBA" id="ARBA00023163"/>
    </source>
</evidence>
<keyword evidence="2" id="KW-0238">DNA-binding</keyword>
<dbReference type="Gene3D" id="1.10.10.10">
    <property type="entry name" value="Winged helix-like DNA-binding domain superfamily/Winged helix DNA-binding domain"/>
    <property type="match status" value="1"/>
</dbReference>
<sequence>MAKSIGCPTEQTLDLVSGRWKVMVIYWLLKGDRRFNRLQRDLSGISHRTLTKQLRELETDGLVERHDFAERPPRVAYRLSALGHSLEPILLAMHEWAVAHPQVKRQHRRS</sequence>
<dbReference type="EMBL" id="CZPZ01000002">
    <property type="protein sequence ID" value="CUS32555.1"/>
    <property type="molecule type" value="Genomic_DNA"/>
</dbReference>
<dbReference type="RefSeq" id="WP_090894473.1">
    <property type="nucleotide sequence ID" value="NZ_CZPZ01000002.1"/>
</dbReference>
<dbReference type="AlphaFoldDB" id="A0A0S4L9J6"/>
<dbReference type="PANTHER" id="PTHR33204:SF29">
    <property type="entry name" value="TRANSCRIPTIONAL REGULATOR"/>
    <property type="match status" value="1"/>
</dbReference>
<dbReference type="InterPro" id="IPR002577">
    <property type="entry name" value="HTH_HxlR"/>
</dbReference>
<keyword evidence="1" id="KW-0805">Transcription regulation</keyword>
<dbReference type="Pfam" id="PF01638">
    <property type="entry name" value="HxlR"/>
    <property type="match status" value="1"/>
</dbReference>
<dbReference type="GO" id="GO:0003677">
    <property type="term" value="F:DNA binding"/>
    <property type="evidence" value="ECO:0007669"/>
    <property type="project" value="UniProtKB-KW"/>
</dbReference>
<dbReference type="PANTHER" id="PTHR33204">
    <property type="entry name" value="TRANSCRIPTIONAL REGULATOR, MARR FAMILY"/>
    <property type="match status" value="1"/>
</dbReference>
<dbReference type="SUPFAM" id="SSF46785">
    <property type="entry name" value="Winged helix' DNA-binding domain"/>
    <property type="match status" value="1"/>
</dbReference>
<evidence type="ECO:0000256" key="1">
    <source>
        <dbReference type="ARBA" id="ARBA00023015"/>
    </source>
</evidence>
<organism evidence="5 6">
    <name type="scientific">Candidatus Nitrospira nitrificans</name>
    <dbReference type="NCBI Taxonomy" id="1742973"/>
    <lineage>
        <taxon>Bacteria</taxon>
        <taxon>Pseudomonadati</taxon>
        <taxon>Nitrospirota</taxon>
        <taxon>Nitrospiria</taxon>
        <taxon>Nitrospirales</taxon>
        <taxon>Nitrospiraceae</taxon>
        <taxon>Nitrospira</taxon>
    </lineage>
</organism>
<evidence type="ECO:0000259" key="4">
    <source>
        <dbReference type="PROSITE" id="PS51118"/>
    </source>
</evidence>
<keyword evidence="6" id="KW-1185">Reference proteome</keyword>
<gene>
    <name evidence="5" type="primary">yybR</name>
    <name evidence="5" type="ORF">COMA2_100180</name>
</gene>
<dbReference type="InterPro" id="IPR036388">
    <property type="entry name" value="WH-like_DNA-bd_sf"/>
</dbReference>
<feature type="domain" description="HTH hxlR-type" evidence="4">
    <location>
        <begin position="7"/>
        <end position="105"/>
    </location>
</feature>
<dbReference type="OrthoDB" id="9791143at2"/>
<dbReference type="Proteomes" id="UP000198736">
    <property type="component" value="Unassembled WGS sequence"/>
</dbReference>
<evidence type="ECO:0000313" key="6">
    <source>
        <dbReference type="Proteomes" id="UP000198736"/>
    </source>
</evidence>
<evidence type="ECO:0000256" key="2">
    <source>
        <dbReference type="ARBA" id="ARBA00023125"/>
    </source>
</evidence>
<reference evidence="6" key="1">
    <citation type="submission" date="2015-10" db="EMBL/GenBank/DDBJ databases">
        <authorList>
            <person name="Luecker S."/>
            <person name="Luecker S."/>
        </authorList>
    </citation>
    <scope>NUCLEOTIDE SEQUENCE [LARGE SCALE GENOMIC DNA]</scope>
</reference>
<proteinExistence type="predicted"/>
<dbReference type="STRING" id="1742973.COMA2_100180"/>
<dbReference type="PROSITE" id="PS51118">
    <property type="entry name" value="HTH_HXLR"/>
    <property type="match status" value="1"/>
</dbReference>
<keyword evidence="3" id="KW-0804">Transcription</keyword>
<accession>A0A0S4L9J6</accession>